<dbReference type="GO" id="GO:0005975">
    <property type="term" value="P:carbohydrate metabolic process"/>
    <property type="evidence" value="ECO:0007669"/>
    <property type="project" value="InterPro"/>
</dbReference>
<proteinExistence type="predicted"/>
<evidence type="ECO:0000313" key="3">
    <source>
        <dbReference type="EMBL" id="ETJ38963.1"/>
    </source>
</evidence>
<protein>
    <submittedName>
        <fullName evidence="3">Alpha-amylase</fullName>
    </submittedName>
</protein>
<feature type="region of interest" description="Disordered" evidence="1">
    <location>
        <begin position="54"/>
        <end position="74"/>
    </location>
</feature>
<accession>W1Y8Q4</accession>
<sequence>HGTPTDVPLGRRRARAAVMLELALPGGAYVYQGEELGLPEVEDLPDDVLQDPTWERSEHTDRGRDGCRVPIPWS</sequence>
<evidence type="ECO:0000256" key="1">
    <source>
        <dbReference type="SAM" id="MobiDB-lite"/>
    </source>
</evidence>
<feature type="domain" description="Glycosyl hydrolase family 13 catalytic" evidence="2">
    <location>
        <begin position="12"/>
        <end position="74"/>
    </location>
</feature>
<feature type="compositionally biased region" description="Basic and acidic residues" evidence="1">
    <location>
        <begin position="54"/>
        <end position="67"/>
    </location>
</feature>
<dbReference type="AlphaFoldDB" id="W1Y8Q4"/>
<dbReference type="EMBL" id="AZMM01007036">
    <property type="protein sequence ID" value="ETJ38963.1"/>
    <property type="molecule type" value="Genomic_DNA"/>
</dbReference>
<organism evidence="3">
    <name type="scientific">human gut metagenome</name>
    <dbReference type="NCBI Taxonomy" id="408170"/>
    <lineage>
        <taxon>unclassified sequences</taxon>
        <taxon>metagenomes</taxon>
        <taxon>organismal metagenomes</taxon>
    </lineage>
</organism>
<reference evidence="3" key="1">
    <citation type="submission" date="2013-12" db="EMBL/GenBank/DDBJ databases">
        <title>A Varibaculum cambriense genome reconstructed from a premature infant gut community with otherwise low bacterial novelty that shifts toward anaerobic metabolism during the third week of life.</title>
        <authorList>
            <person name="Brown C.T."/>
            <person name="Sharon I."/>
            <person name="Thomas B.C."/>
            <person name="Castelle C.J."/>
            <person name="Morowitz M.J."/>
            <person name="Banfield J.F."/>
        </authorList>
    </citation>
    <scope>NUCLEOTIDE SEQUENCE</scope>
</reference>
<dbReference type="InterPro" id="IPR017853">
    <property type="entry name" value="GH"/>
</dbReference>
<dbReference type="InterPro" id="IPR006047">
    <property type="entry name" value="GH13_cat_dom"/>
</dbReference>
<feature type="non-terminal residue" evidence="3">
    <location>
        <position position="1"/>
    </location>
</feature>
<comment type="caution">
    <text evidence="3">The sequence shown here is derived from an EMBL/GenBank/DDBJ whole genome shotgun (WGS) entry which is preliminary data.</text>
</comment>
<evidence type="ECO:0000259" key="2">
    <source>
        <dbReference type="Pfam" id="PF00128"/>
    </source>
</evidence>
<dbReference type="SUPFAM" id="SSF51445">
    <property type="entry name" value="(Trans)glycosidases"/>
    <property type="match status" value="1"/>
</dbReference>
<dbReference type="Pfam" id="PF00128">
    <property type="entry name" value="Alpha-amylase"/>
    <property type="match status" value="1"/>
</dbReference>
<feature type="non-terminal residue" evidence="3">
    <location>
        <position position="74"/>
    </location>
</feature>
<dbReference type="Gene3D" id="3.20.20.80">
    <property type="entry name" value="Glycosidases"/>
    <property type="match status" value="1"/>
</dbReference>
<name>W1Y8Q4_9ZZZZ</name>
<gene>
    <name evidence="3" type="ORF">Q604_UNBC07036G0001</name>
</gene>